<protein>
    <submittedName>
        <fullName evidence="1">Uncharacterized protein</fullName>
    </submittedName>
</protein>
<dbReference type="EMBL" id="CM037619">
    <property type="protein sequence ID" value="KAH8008030.1"/>
    <property type="molecule type" value="Genomic_DNA"/>
</dbReference>
<dbReference type="Proteomes" id="UP000827872">
    <property type="component" value="Linkage Group LG06"/>
</dbReference>
<sequence>MEQNLSEKKPAIAQTADFDVMGALDWKDGVATLPGSNIQFRLSEFGTLEIITEAEAKAARSLSASAVDTSSTVFHASTSSASRTIAACKPDEQFNLAGEAPLENIPSLKLQTCESLKRPGQMDGFENSRSCPQEHKDRVSKVSPADYGNRTSSSQVYEIERPSKRLRRKRKLLLDSEDEEDNADDDEEKNKLNLKNRKNAKPIKQVIPGKKYVWNWISYLEEERMMAVPLKLFKESQSFPQNKNGFKVGMKLEGLDPDHPSLFCVLSVAEVQGYRMRLHFDGYSECYDFWVNADSPDIHPVGWCEKTGHKLLPPKGYKEGEFNWASYLKSCKAQAAPKTLFKALSTPVTPSGFRVGMKLEAVDKKNPSLMCVATIADMLDNRLLIHFDNWDESYDYWCDASSPYIRPIGYCQETGTPLTTPAEYKDFKSFSWEKYLEETGSQAAPARAFKLRPPHGFQTNMKLEAVDKRNPILIRVATITDKDDYRIKIHFDGWDPVFDFWVDADNPDIHPMGWCAKTGHPLQIPLGTADSSEAVGQGCPTPGCQGLGHVRGPRYGTHYTLVSCPYSEINRNRESSIQDRLGGEKPSPNISILKPKKPEPSVPFSDLREDSPPSRKSSMQDGERSGRSSVHSLSEQSETSQEMDWTEAESSTLSKIKSKRIGCSHGYIKFQLMKQETDGRDCHYLADDRVLLADWEQPVSWNGAINSQTKMWVTHLAPPWQENAGNPPISLLLCSRPSTSLSSCRPFPHKLIQSLPSLLEQHCKLLPEVSGLTAKSIGQMELRKSISWLLIVVVQPKV</sequence>
<keyword evidence="2" id="KW-1185">Reference proteome</keyword>
<proteinExistence type="predicted"/>
<reference evidence="1" key="1">
    <citation type="submission" date="2021-08" db="EMBL/GenBank/DDBJ databases">
        <title>The first chromosome-level gecko genome reveals the dynamic sex chromosomes of Neotropical dwarf geckos (Sphaerodactylidae: Sphaerodactylus).</title>
        <authorList>
            <person name="Pinto B.J."/>
            <person name="Keating S.E."/>
            <person name="Gamble T."/>
        </authorList>
    </citation>
    <scope>NUCLEOTIDE SEQUENCE</scope>
    <source>
        <strain evidence="1">TG3544</strain>
    </source>
</reference>
<evidence type="ECO:0000313" key="1">
    <source>
        <dbReference type="EMBL" id="KAH8008030.1"/>
    </source>
</evidence>
<organism evidence="1 2">
    <name type="scientific">Sphaerodactylus townsendi</name>
    <dbReference type="NCBI Taxonomy" id="933632"/>
    <lineage>
        <taxon>Eukaryota</taxon>
        <taxon>Metazoa</taxon>
        <taxon>Chordata</taxon>
        <taxon>Craniata</taxon>
        <taxon>Vertebrata</taxon>
        <taxon>Euteleostomi</taxon>
        <taxon>Lepidosauria</taxon>
        <taxon>Squamata</taxon>
        <taxon>Bifurcata</taxon>
        <taxon>Gekkota</taxon>
        <taxon>Sphaerodactylidae</taxon>
        <taxon>Sphaerodactylus</taxon>
    </lineage>
</organism>
<comment type="caution">
    <text evidence="1">The sequence shown here is derived from an EMBL/GenBank/DDBJ whole genome shotgun (WGS) entry which is preliminary data.</text>
</comment>
<name>A0ACB8FR22_9SAUR</name>
<gene>
    <name evidence="1" type="ORF">K3G42_027229</name>
</gene>
<evidence type="ECO:0000313" key="2">
    <source>
        <dbReference type="Proteomes" id="UP000827872"/>
    </source>
</evidence>
<accession>A0ACB8FR22</accession>